<dbReference type="Proteomes" id="UP000324222">
    <property type="component" value="Unassembled WGS sequence"/>
</dbReference>
<evidence type="ECO:0000313" key="2">
    <source>
        <dbReference type="EMBL" id="MPC31817.1"/>
    </source>
</evidence>
<sequence length="109" mass="12425">MGDQQATEGSRYETKEVISTEEEGGRGGGKKLRMTYTNIDGLLSSMLEVRDYLKEKKPDVMCIVETKLGAEIHVNFKEEGYNSWRRDRKGKGGGVLIMVHDNMVRARWK</sequence>
<protein>
    <recommendedName>
        <fullName evidence="4">Endonuclease/exonuclease/phosphatase domain-containing protein</fullName>
    </recommendedName>
</protein>
<dbReference type="Gene3D" id="3.60.10.10">
    <property type="entry name" value="Endonuclease/exonuclease/phosphatase"/>
    <property type="match status" value="1"/>
</dbReference>
<evidence type="ECO:0008006" key="4">
    <source>
        <dbReference type="Google" id="ProtNLM"/>
    </source>
</evidence>
<dbReference type="InterPro" id="IPR036691">
    <property type="entry name" value="Endo/exonu/phosph_ase_sf"/>
</dbReference>
<reference evidence="2 3" key="1">
    <citation type="submission" date="2019-05" db="EMBL/GenBank/DDBJ databases">
        <title>Another draft genome of Portunus trituberculatus and its Hox gene families provides insights of decapod evolution.</title>
        <authorList>
            <person name="Jeong J.-H."/>
            <person name="Song I."/>
            <person name="Kim S."/>
            <person name="Choi T."/>
            <person name="Kim D."/>
            <person name="Ryu S."/>
            <person name="Kim W."/>
        </authorList>
    </citation>
    <scope>NUCLEOTIDE SEQUENCE [LARGE SCALE GENOMIC DNA]</scope>
    <source>
        <tissue evidence="2">Muscle</tissue>
    </source>
</reference>
<dbReference type="SUPFAM" id="SSF56219">
    <property type="entry name" value="DNase I-like"/>
    <property type="match status" value="1"/>
</dbReference>
<feature type="region of interest" description="Disordered" evidence="1">
    <location>
        <begin position="1"/>
        <end position="30"/>
    </location>
</feature>
<name>A0A5B7EEQ4_PORTR</name>
<proteinExistence type="predicted"/>
<dbReference type="EMBL" id="VSRR010002509">
    <property type="protein sequence ID" value="MPC31817.1"/>
    <property type="molecule type" value="Genomic_DNA"/>
</dbReference>
<accession>A0A5B7EEQ4</accession>
<evidence type="ECO:0000256" key="1">
    <source>
        <dbReference type="SAM" id="MobiDB-lite"/>
    </source>
</evidence>
<evidence type="ECO:0000313" key="3">
    <source>
        <dbReference type="Proteomes" id="UP000324222"/>
    </source>
</evidence>
<organism evidence="2 3">
    <name type="scientific">Portunus trituberculatus</name>
    <name type="common">Swimming crab</name>
    <name type="synonym">Neptunus trituberculatus</name>
    <dbReference type="NCBI Taxonomy" id="210409"/>
    <lineage>
        <taxon>Eukaryota</taxon>
        <taxon>Metazoa</taxon>
        <taxon>Ecdysozoa</taxon>
        <taxon>Arthropoda</taxon>
        <taxon>Crustacea</taxon>
        <taxon>Multicrustacea</taxon>
        <taxon>Malacostraca</taxon>
        <taxon>Eumalacostraca</taxon>
        <taxon>Eucarida</taxon>
        <taxon>Decapoda</taxon>
        <taxon>Pleocyemata</taxon>
        <taxon>Brachyura</taxon>
        <taxon>Eubrachyura</taxon>
        <taxon>Portunoidea</taxon>
        <taxon>Portunidae</taxon>
        <taxon>Portuninae</taxon>
        <taxon>Portunus</taxon>
    </lineage>
</organism>
<dbReference type="AlphaFoldDB" id="A0A5B7EEQ4"/>
<gene>
    <name evidence="2" type="ORF">E2C01_025117</name>
</gene>
<keyword evidence="3" id="KW-1185">Reference proteome</keyword>
<comment type="caution">
    <text evidence="2">The sequence shown here is derived from an EMBL/GenBank/DDBJ whole genome shotgun (WGS) entry which is preliminary data.</text>
</comment>